<dbReference type="InterPro" id="IPR006527">
    <property type="entry name" value="F-box-assoc_dom_typ1"/>
</dbReference>
<dbReference type="Pfam" id="PF07734">
    <property type="entry name" value="FBA_1"/>
    <property type="match status" value="1"/>
</dbReference>
<dbReference type="EMBL" id="JAUIZM010000014">
    <property type="protein sequence ID" value="KAK1352865.1"/>
    <property type="molecule type" value="Genomic_DNA"/>
</dbReference>
<name>A0AAD8GPY1_9APIA</name>
<comment type="caution">
    <text evidence="2">The sequence shown here is derived from an EMBL/GenBank/DDBJ whole genome shotgun (WGS) entry which is preliminary data.</text>
</comment>
<feature type="domain" description="F-box associated beta-propeller type 1" evidence="1">
    <location>
        <begin position="88"/>
        <end position="191"/>
    </location>
</feature>
<evidence type="ECO:0000313" key="2">
    <source>
        <dbReference type="EMBL" id="KAK1352865.1"/>
    </source>
</evidence>
<keyword evidence="3" id="KW-1185">Reference proteome</keyword>
<protein>
    <recommendedName>
        <fullName evidence="1">F-box associated beta-propeller type 1 domain-containing protein</fullName>
    </recommendedName>
</protein>
<dbReference type="PANTHER" id="PTHR31672:SF13">
    <property type="entry name" value="F-BOX PROTEIN CPR30-LIKE"/>
    <property type="match status" value="1"/>
</dbReference>
<reference evidence="2" key="2">
    <citation type="submission" date="2023-05" db="EMBL/GenBank/DDBJ databases">
        <authorList>
            <person name="Schelkunov M.I."/>
        </authorList>
    </citation>
    <scope>NUCLEOTIDE SEQUENCE</scope>
    <source>
        <strain evidence="2">Hsosn_3</strain>
        <tissue evidence="2">Leaf</tissue>
    </source>
</reference>
<gene>
    <name evidence="2" type="ORF">POM88_052703</name>
</gene>
<dbReference type="InterPro" id="IPR050796">
    <property type="entry name" value="SCF_F-box_component"/>
</dbReference>
<reference evidence="2" key="1">
    <citation type="submission" date="2023-02" db="EMBL/GenBank/DDBJ databases">
        <title>Genome of toxic invasive species Heracleum sosnowskyi carries increased number of genes despite the absence of recent whole-genome duplications.</title>
        <authorList>
            <person name="Schelkunov M."/>
            <person name="Shtratnikova V."/>
            <person name="Makarenko M."/>
            <person name="Klepikova A."/>
            <person name="Omelchenko D."/>
            <person name="Novikova G."/>
            <person name="Obukhova E."/>
            <person name="Bogdanov V."/>
            <person name="Penin A."/>
            <person name="Logacheva M."/>
        </authorList>
    </citation>
    <scope>NUCLEOTIDE SEQUENCE</scope>
    <source>
        <strain evidence="2">Hsosn_3</strain>
        <tissue evidence="2">Leaf</tissue>
    </source>
</reference>
<proteinExistence type="predicted"/>
<sequence length="340" mass="38876">MATVCKAWLSLIKHPAFVKSQLLQAITTQTDQTLIISPYKHYNEKKFSLLHANSREIVADLKFPYSRGDFYTRIVGSANGIVCFVVVVYFPKYKTSTYLWNPAIRQSKLILSYINELCCNEVCGLGYDGFSYDPIDHDYKVVRVVSWPSLSVMRRFLSTEVYSANKNVWTKVPDPIDIPWNGDFDVCVNGYLSGIGNYARIIEFNKSIAVVILLNALNDDKTDRKLDNKINMWSFDDDACLRGDGVELSWTIMFSIDLVMPVELSLGYFSKGDLLLLILDENYVYKWIVCNANKKEAKIFPLSVDMAKHKYFRGVNKYVESLVSLAGFKQVNWNDGEDDN</sequence>
<organism evidence="2 3">
    <name type="scientific">Heracleum sosnowskyi</name>
    <dbReference type="NCBI Taxonomy" id="360622"/>
    <lineage>
        <taxon>Eukaryota</taxon>
        <taxon>Viridiplantae</taxon>
        <taxon>Streptophyta</taxon>
        <taxon>Embryophyta</taxon>
        <taxon>Tracheophyta</taxon>
        <taxon>Spermatophyta</taxon>
        <taxon>Magnoliopsida</taxon>
        <taxon>eudicotyledons</taxon>
        <taxon>Gunneridae</taxon>
        <taxon>Pentapetalae</taxon>
        <taxon>asterids</taxon>
        <taxon>campanulids</taxon>
        <taxon>Apiales</taxon>
        <taxon>Apiaceae</taxon>
        <taxon>Apioideae</taxon>
        <taxon>apioid superclade</taxon>
        <taxon>Tordylieae</taxon>
        <taxon>Tordyliinae</taxon>
        <taxon>Heracleum</taxon>
    </lineage>
</organism>
<evidence type="ECO:0000313" key="3">
    <source>
        <dbReference type="Proteomes" id="UP001237642"/>
    </source>
</evidence>
<dbReference type="PANTHER" id="PTHR31672">
    <property type="entry name" value="BNACNNG10540D PROTEIN"/>
    <property type="match status" value="1"/>
</dbReference>
<accession>A0AAD8GPY1</accession>
<dbReference type="Proteomes" id="UP001237642">
    <property type="component" value="Unassembled WGS sequence"/>
</dbReference>
<dbReference type="AlphaFoldDB" id="A0AAD8GPY1"/>
<evidence type="ECO:0000259" key="1">
    <source>
        <dbReference type="Pfam" id="PF07734"/>
    </source>
</evidence>